<evidence type="ECO:0000256" key="7">
    <source>
        <dbReference type="ARBA" id="ARBA00022490"/>
    </source>
</evidence>
<reference evidence="15 16" key="1">
    <citation type="submission" date="2020-08" db="EMBL/GenBank/DDBJ databases">
        <title>Aphidius gifuensis genome sequencing and assembly.</title>
        <authorList>
            <person name="Du Z."/>
        </authorList>
    </citation>
    <scope>NUCLEOTIDE SEQUENCE [LARGE SCALE GENOMIC DNA]</scope>
    <source>
        <strain evidence="15">YNYX2018</strain>
        <tissue evidence="15">Adults</tissue>
    </source>
</reference>
<keyword evidence="11" id="KW-0547">Nucleotide-binding</keyword>
<accession>A0A834Y5A1</accession>
<dbReference type="PANTHER" id="PTHR20884:SF8">
    <property type="entry name" value="GDP-D-GLUCOSE PHOSPHORYLASE 1"/>
    <property type="match status" value="1"/>
</dbReference>
<comment type="similarity">
    <text evidence="4">Belongs to the GDPGP1 family.</text>
</comment>
<evidence type="ECO:0000256" key="3">
    <source>
        <dbReference type="ARBA" id="ARBA00004496"/>
    </source>
</evidence>
<dbReference type="InterPro" id="IPR058865">
    <property type="entry name" value="GDPGP1_C"/>
</dbReference>
<sequence length="338" mass="39360">MELSTFHYNCDDFTFQLNNNNTINSKFDDLIENKWKQAEKNSVFKYKLNIIKSKYLQGNYGFIAQLNLDRAKNRRTPEDITSMKKSFDKNRFNFTKIKNEEIFFDVGDGTGSDVIIANVSPLEYGHCLFIPDRFKELPQVVTKTSIIKVVELFLCSQSTYLRLIFNSLCAHASVNHHHWHFYYLKYRMLLENIETDKFAGPLEVLKNYPAKGFCLKLSSFNNDPEKFALIGFKIINYLQDNEISHNIYITRAFKSSTSDKIIFDDVRMYIWARKSSFGIKDTTGFIPAVCELFGHLTIRTEEGYDNLTENTVAEILDDVTTEIYNKVKDDVKKLIDDC</sequence>
<evidence type="ECO:0000256" key="9">
    <source>
        <dbReference type="ARBA" id="ARBA00022679"/>
    </source>
</evidence>
<comment type="subcellular location">
    <subcellularLocation>
        <location evidence="3">Cytoplasm</location>
    </subcellularLocation>
</comment>
<dbReference type="InterPro" id="IPR058866">
    <property type="entry name" value="GDPGP1_N"/>
</dbReference>
<proteinExistence type="inferred from homology"/>
<dbReference type="EC" id="2.7.7.78" evidence="5"/>
<evidence type="ECO:0000259" key="14">
    <source>
        <dbReference type="Pfam" id="PF26217"/>
    </source>
</evidence>
<dbReference type="GO" id="GO:0016787">
    <property type="term" value="F:hydrolase activity"/>
    <property type="evidence" value="ECO:0007669"/>
    <property type="project" value="UniProtKB-KW"/>
</dbReference>
<keyword evidence="10" id="KW-0548">Nucleotidyltransferase</keyword>
<feature type="domain" description="GDPGP1-like C-terminal" evidence="13">
    <location>
        <begin position="204"/>
        <end position="335"/>
    </location>
</feature>
<dbReference type="SUPFAM" id="SSF54197">
    <property type="entry name" value="HIT-like"/>
    <property type="match status" value="1"/>
</dbReference>
<dbReference type="OrthoDB" id="417175at2759"/>
<comment type="catalytic activity">
    <reaction evidence="1">
        <text>GDP-alpha-D-glucose + phosphate = alpha-D-glucose 1-phosphate + GDP + H(+)</text>
        <dbReference type="Rhea" id="RHEA:30387"/>
        <dbReference type="ChEBI" id="CHEBI:15378"/>
        <dbReference type="ChEBI" id="CHEBI:43474"/>
        <dbReference type="ChEBI" id="CHEBI:58189"/>
        <dbReference type="ChEBI" id="CHEBI:58601"/>
        <dbReference type="ChEBI" id="CHEBI:62230"/>
        <dbReference type="EC" id="2.7.7.78"/>
    </reaction>
</comment>
<protein>
    <recommendedName>
        <fullName evidence="6">GDP-D-glucose phosphorylase 1</fullName>
        <ecNumber evidence="5">2.7.7.78</ecNumber>
    </recommendedName>
</protein>
<name>A0A834Y5A1_APHGI</name>
<dbReference type="EMBL" id="JACMRX010000001">
    <property type="protein sequence ID" value="KAF7998127.1"/>
    <property type="molecule type" value="Genomic_DNA"/>
</dbReference>
<evidence type="ECO:0000313" key="15">
    <source>
        <dbReference type="EMBL" id="KAF7998127.1"/>
    </source>
</evidence>
<dbReference type="AlphaFoldDB" id="A0A834Y5A1"/>
<evidence type="ECO:0000256" key="5">
    <source>
        <dbReference type="ARBA" id="ARBA00012507"/>
    </source>
</evidence>
<gene>
    <name evidence="15" type="ORF">HCN44_009525</name>
</gene>
<evidence type="ECO:0000256" key="6">
    <source>
        <dbReference type="ARBA" id="ARBA00018857"/>
    </source>
</evidence>
<evidence type="ECO:0000259" key="13">
    <source>
        <dbReference type="Pfam" id="PF26216"/>
    </source>
</evidence>
<organism evidence="15 16">
    <name type="scientific">Aphidius gifuensis</name>
    <name type="common">Parasitoid wasp</name>
    <dbReference type="NCBI Taxonomy" id="684658"/>
    <lineage>
        <taxon>Eukaryota</taxon>
        <taxon>Metazoa</taxon>
        <taxon>Ecdysozoa</taxon>
        <taxon>Arthropoda</taxon>
        <taxon>Hexapoda</taxon>
        <taxon>Insecta</taxon>
        <taxon>Pterygota</taxon>
        <taxon>Neoptera</taxon>
        <taxon>Endopterygota</taxon>
        <taxon>Hymenoptera</taxon>
        <taxon>Apocrita</taxon>
        <taxon>Ichneumonoidea</taxon>
        <taxon>Braconidae</taxon>
        <taxon>Aphidiinae</taxon>
        <taxon>Aphidius</taxon>
    </lineage>
</organism>
<dbReference type="GO" id="GO:0000166">
    <property type="term" value="F:nucleotide binding"/>
    <property type="evidence" value="ECO:0007669"/>
    <property type="project" value="UniProtKB-KW"/>
</dbReference>
<dbReference type="Pfam" id="PF26217">
    <property type="entry name" value="GDPGP1_N"/>
    <property type="match status" value="1"/>
</dbReference>
<comment type="caution">
    <text evidence="15">The sequence shown here is derived from an EMBL/GenBank/DDBJ whole genome shotgun (WGS) entry which is preliminary data.</text>
</comment>
<evidence type="ECO:0000256" key="1">
    <source>
        <dbReference type="ARBA" id="ARBA00000063"/>
    </source>
</evidence>
<dbReference type="Pfam" id="PF26216">
    <property type="entry name" value="GDPGP1_C"/>
    <property type="match status" value="1"/>
</dbReference>
<evidence type="ECO:0000256" key="12">
    <source>
        <dbReference type="ARBA" id="ARBA00022801"/>
    </source>
</evidence>
<keyword evidence="8" id="KW-0344">Guanine-nucleotide releasing factor</keyword>
<evidence type="ECO:0000256" key="4">
    <source>
        <dbReference type="ARBA" id="ARBA00006451"/>
    </source>
</evidence>
<dbReference type="InterPro" id="IPR026506">
    <property type="entry name" value="GDPGP"/>
</dbReference>
<evidence type="ECO:0000256" key="8">
    <source>
        <dbReference type="ARBA" id="ARBA00022658"/>
    </source>
</evidence>
<dbReference type="GO" id="GO:0005737">
    <property type="term" value="C:cytoplasm"/>
    <property type="evidence" value="ECO:0007669"/>
    <property type="project" value="UniProtKB-SubCell"/>
</dbReference>
<comment type="function">
    <text evidence="2">Specific and highly efficient GDP-D-glucose phosphorylase regulating the levels of GDP-D-glucose in cells.</text>
</comment>
<dbReference type="GO" id="GO:0080048">
    <property type="term" value="F:GDP-D-glucose phosphorylase activity"/>
    <property type="evidence" value="ECO:0007669"/>
    <property type="project" value="UniProtKB-EC"/>
</dbReference>
<evidence type="ECO:0000256" key="10">
    <source>
        <dbReference type="ARBA" id="ARBA00022695"/>
    </source>
</evidence>
<evidence type="ECO:0000313" key="16">
    <source>
        <dbReference type="Proteomes" id="UP000639338"/>
    </source>
</evidence>
<feature type="domain" description="GDPGP1-like N-terminal" evidence="14">
    <location>
        <begin position="26"/>
        <end position="182"/>
    </location>
</feature>
<dbReference type="InterPro" id="IPR036265">
    <property type="entry name" value="HIT-like_sf"/>
</dbReference>
<dbReference type="Proteomes" id="UP000639338">
    <property type="component" value="Unassembled WGS sequence"/>
</dbReference>
<dbReference type="GO" id="GO:0005085">
    <property type="term" value="F:guanyl-nucleotide exchange factor activity"/>
    <property type="evidence" value="ECO:0007669"/>
    <property type="project" value="UniProtKB-KW"/>
</dbReference>
<keyword evidence="9" id="KW-0808">Transferase</keyword>
<evidence type="ECO:0000256" key="11">
    <source>
        <dbReference type="ARBA" id="ARBA00022741"/>
    </source>
</evidence>
<keyword evidence="7" id="KW-0963">Cytoplasm</keyword>
<keyword evidence="16" id="KW-1185">Reference proteome</keyword>
<evidence type="ECO:0000256" key="2">
    <source>
        <dbReference type="ARBA" id="ARBA00003049"/>
    </source>
</evidence>
<keyword evidence="12" id="KW-0378">Hydrolase</keyword>
<dbReference type="GO" id="GO:0006006">
    <property type="term" value="P:glucose metabolic process"/>
    <property type="evidence" value="ECO:0007669"/>
    <property type="project" value="TreeGrafter"/>
</dbReference>
<dbReference type="PANTHER" id="PTHR20884">
    <property type="entry name" value="GDP-D-GLUCOSE PHOSPHORYLASE 1"/>
    <property type="match status" value="1"/>
</dbReference>